<keyword evidence="1" id="KW-0812">Transmembrane</keyword>
<dbReference type="Proteomes" id="UP000046393">
    <property type="component" value="Unplaced"/>
</dbReference>
<keyword evidence="1" id="KW-1133">Transmembrane helix</keyword>
<evidence type="ECO:0000256" key="1">
    <source>
        <dbReference type="SAM" id="Phobius"/>
    </source>
</evidence>
<feature type="transmembrane region" description="Helical" evidence="1">
    <location>
        <begin position="39"/>
        <end position="61"/>
    </location>
</feature>
<sequence length="97" mass="10724">METLTQILSGSGYCDYGCLHQNRCAEVLLLFSKSPSPELIIIVLILASLPAQILVIFLQLFPPLPTAQVFADPPQIPILQILIKDIVCSTRPLQQHD</sequence>
<evidence type="ECO:0000313" key="2">
    <source>
        <dbReference type="Proteomes" id="UP000046393"/>
    </source>
</evidence>
<organism evidence="2 3">
    <name type="scientific">Syphacia muris</name>
    <dbReference type="NCBI Taxonomy" id="451379"/>
    <lineage>
        <taxon>Eukaryota</taxon>
        <taxon>Metazoa</taxon>
        <taxon>Ecdysozoa</taxon>
        <taxon>Nematoda</taxon>
        <taxon>Chromadorea</taxon>
        <taxon>Rhabditida</taxon>
        <taxon>Spirurina</taxon>
        <taxon>Oxyuridomorpha</taxon>
        <taxon>Oxyuroidea</taxon>
        <taxon>Oxyuridae</taxon>
        <taxon>Syphacia</taxon>
    </lineage>
</organism>
<dbReference type="AlphaFoldDB" id="A0A0N5APJ9"/>
<reference evidence="3" key="1">
    <citation type="submission" date="2017-02" db="UniProtKB">
        <authorList>
            <consortium name="WormBaseParasite"/>
        </authorList>
    </citation>
    <scope>IDENTIFICATION</scope>
</reference>
<keyword evidence="2" id="KW-1185">Reference proteome</keyword>
<proteinExistence type="predicted"/>
<name>A0A0N5APJ9_9BILA</name>
<dbReference type="WBParaSite" id="SMUV_0000657801-mRNA-1">
    <property type="protein sequence ID" value="SMUV_0000657801-mRNA-1"/>
    <property type="gene ID" value="SMUV_0000657801"/>
</dbReference>
<protein>
    <submittedName>
        <fullName evidence="3">Ovule protein</fullName>
    </submittedName>
</protein>
<keyword evidence="1" id="KW-0472">Membrane</keyword>
<accession>A0A0N5APJ9</accession>
<evidence type="ECO:0000313" key="3">
    <source>
        <dbReference type="WBParaSite" id="SMUV_0000657801-mRNA-1"/>
    </source>
</evidence>